<evidence type="ECO:0000313" key="4">
    <source>
        <dbReference type="Proteomes" id="UP000546701"/>
    </source>
</evidence>
<dbReference type="PANTHER" id="PTHR43135">
    <property type="entry name" value="ALPHA-D-RIBOSE 1-METHYLPHOSPHONATE 5-TRIPHOSPHATE DIPHOSPHATASE"/>
    <property type="match status" value="1"/>
</dbReference>
<dbReference type="Gene3D" id="3.20.20.140">
    <property type="entry name" value="Metal-dependent hydrolases"/>
    <property type="match status" value="1"/>
</dbReference>
<dbReference type="InterPro" id="IPR051781">
    <property type="entry name" value="Metallo-dep_Hydrolase"/>
</dbReference>
<dbReference type="GO" id="GO:0016810">
    <property type="term" value="F:hydrolase activity, acting on carbon-nitrogen (but not peptide) bonds"/>
    <property type="evidence" value="ECO:0007669"/>
    <property type="project" value="InterPro"/>
</dbReference>
<proteinExistence type="predicted"/>
<dbReference type="SUPFAM" id="SSF51338">
    <property type="entry name" value="Composite domain of metallo-dependent hydrolases"/>
    <property type="match status" value="2"/>
</dbReference>
<evidence type="ECO:0000313" key="3">
    <source>
        <dbReference type="EMBL" id="MBB5730527.1"/>
    </source>
</evidence>
<dbReference type="InterPro" id="IPR032466">
    <property type="entry name" value="Metal_Hydrolase"/>
</dbReference>
<dbReference type="InterPro" id="IPR057744">
    <property type="entry name" value="OTAase-like"/>
</dbReference>
<dbReference type="Pfam" id="PF01979">
    <property type="entry name" value="Amidohydro_1"/>
    <property type="match status" value="1"/>
</dbReference>
<dbReference type="AlphaFoldDB" id="A0A7W9BUU8"/>
<accession>A0A7W9BUU8</accession>
<name>A0A7W9BUU8_9SPHN</name>
<dbReference type="Proteomes" id="UP000546701">
    <property type="component" value="Unassembled WGS sequence"/>
</dbReference>
<evidence type="ECO:0000256" key="1">
    <source>
        <dbReference type="SAM" id="SignalP"/>
    </source>
</evidence>
<dbReference type="OrthoDB" id="9782972at2"/>
<feature type="domain" description="Amidohydrolase-related" evidence="2">
    <location>
        <begin position="73"/>
        <end position="417"/>
    </location>
</feature>
<comment type="caution">
    <text evidence="3">The sequence shown here is derived from an EMBL/GenBank/DDBJ whole genome shotgun (WGS) entry which is preliminary data.</text>
</comment>
<keyword evidence="4" id="KW-1185">Reference proteome</keyword>
<dbReference type="InterPro" id="IPR011059">
    <property type="entry name" value="Metal-dep_hydrolase_composite"/>
</dbReference>
<reference evidence="3 4" key="1">
    <citation type="submission" date="2020-08" db="EMBL/GenBank/DDBJ databases">
        <title>Genomic Encyclopedia of Type Strains, Phase IV (KMG-IV): sequencing the most valuable type-strain genomes for metagenomic binning, comparative biology and taxonomic classification.</title>
        <authorList>
            <person name="Goeker M."/>
        </authorList>
    </citation>
    <scope>NUCLEOTIDE SEQUENCE [LARGE SCALE GENOMIC DNA]</scope>
    <source>
        <strain evidence="3 4">DSM 103336</strain>
    </source>
</reference>
<dbReference type="CDD" id="cd01299">
    <property type="entry name" value="Met_dep_hydrolase_A"/>
    <property type="match status" value="1"/>
</dbReference>
<dbReference type="SUPFAM" id="SSF51556">
    <property type="entry name" value="Metallo-dependent hydrolases"/>
    <property type="match status" value="1"/>
</dbReference>
<dbReference type="InterPro" id="IPR006680">
    <property type="entry name" value="Amidohydro-rel"/>
</dbReference>
<keyword evidence="3" id="KW-0378">Hydrolase</keyword>
<protein>
    <submittedName>
        <fullName evidence="3">Imidazolonepropionase-like amidohydrolase</fullName>
    </submittedName>
</protein>
<evidence type="ECO:0000259" key="2">
    <source>
        <dbReference type="Pfam" id="PF01979"/>
    </source>
</evidence>
<gene>
    <name evidence="3" type="ORF">FHS99_003030</name>
</gene>
<dbReference type="Gene3D" id="2.30.40.10">
    <property type="entry name" value="Urease, subunit C, domain 1"/>
    <property type="match status" value="1"/>
</dbReference>
<dbReference type="RefSeq" id="WP_157176970.1">
    <property type="nucleotide sequence ID" value="NZ_BMJP01000005.1"/>
</dbReference>
<feature type="chain" id="PRO_5030920599" evidence="1">
    <location>
        <begin position="20"/>
        <end position="437"/>
    </location>
</feature>
<dbReference type="EMBL" id="JACIJR010000007">
    <property type="protein sequence ID" value="MBB5730527.1"/>
    <property type="molecule type" value="Genomic_DNA"/>
</dbReference>
<keyword evidence="1" id="KW-0732">Signal</keyword>
<sequence length="437" mass="45914">MIRTAAIFLAALLSTAAPAATVVVTAAHMVDVLAGRQVDNPQVTIVDGRITKVGRRGDPVPAGATSIDLGGRTILPGLIDMHVHLTSDPTLSGYRGLEFTDAFWTVVGVANARKTIDAGFTTVRNVGSSNYDDVALKQGVDGGYIPGPRIVPATYALGVTGGHCDATEFPPSITVPSPQIANSPESFRAAVRTIRKYGAQVVKVCMTGGVLSKTDSVGAQQLSLAEISAVVEEAHMLGMRVAVHAHGTAGINDALRAGVDTIEHASLADAESFKLAKAHGAWFDMDIYDDDYILAEGAKNGVFAESLEKERIIGRKQRETFRAAHAAGVKMLFGTDAGVYPNGNNALQFAKMVEWGMRPIEAIQAATRNAAEALDKTADVGALAPGRYGDLIAVEGDPLTDVRQLEHVMFVMKAGEVMKSLDGQSTAGHGLTNSAIN</sequence>
<organism evidence="3 4">
    <name type="scientific">Sphingomonas prati</name>
    <dbReference type="NCBI Taxonomy" id="1843237"/>
    <lineage>
        <taxon>Bacteria</taxon>
        <taxon>Pseudomonadati</taxon>
        <taxon>Pseudomonadota</taxon>
        <taxon>Alphaproteobacteria</taxon>
        <taxon>Sphingomonadales</taxon>
        <taxon>Sphingomonadaceae</taxon>
        <taxon>Sphingomonas</taxon>
    </lineage>
</organism>
<dbReference type="PANTHER" id="PTHR43135:SF3">
    <property type="entry name" value="ALPHA-D-RIBOSE 1-METHYLPHOSPHONATE 5-TRIPHOSPHATE DIPHOSPHATASE"/>
    <property type="match status" value="1"/>
</dbReference>
<feature type="signal peptide" evidence="1">
    <location>
        <begin position="1"/>
        <end position="19"/>
    </location>
</feature>